<keyword evidence="3" id="KW-1185">Reference proteome</keyword>
<reference evidence="2 3" key="1">
    <citation type="journal article" date="2012" name="Genome Biol.">
        <title>Genome and low-iron response of an oceanic diatom adapted to chronic iron limitation.</title>
        <authorList>
            <person name="Lommer M."/>
            <person name="Specht M."/>
            <person name="Roy A.S."/>
            <person name="Kraemer L."/>
            <person name="Andreson R."/>
            <person name="Gutowska M.A."/>
            <person name="Wolf J."/>
            <person name="Bergner S.V."/>
            <person name="Schilhabel M.B."/>
            <person name="Klostermeier U.C."/>
            <person name="Beiko R.G."/>
            <person name="Rosenstiel P."/>
            <person name="Hippler M."/>
            <person name="Laroche J."/>
        </authorList>
    </citation>
    <scope>NUCLEOTIDE SEQUENCE [LARGE SCALE GENOMIC DNA]</scope>
    <source>
        <strain evidence="2 3">CCMP1005</strain>
    </source>
</reference>
<organism evidence="2 3">
    <name type="scientific">Thalassiosira oceanica</name>
    <name type="common">Marine diatom</name>
    <dbReference type="NCBI Taxonomy" id="159749"/>
    <lineage>
        <taxon>Eukaryota</taxon>
        <taxon>Sar</taxon>
        <taxon>Stramenopiles</taxon>
        <taxon>Ochrophyta</taxon>
        <taxon>Bacillariophyta</taxon>
        <taxon>Coscinodiscophyceae</taxon>
        <taxon>Thalassiosirophycidae</taxon>
        <taxon>Thalassiosirales</taxon>
        <taxon>Thalassiosiraceae</taxon>
        <taxon>Thalassiosira</taxon>
    </lineage>
</organism>
<feature type="non-terminal residue" evidence="2">
    <location>
        <position position="175"/>
    </location>
</feature>
<evidence type="ECO:0000313" key="3">
    <source>
        <dbReference type="Proteomes" id="UP000266841"/>
    </source>
</evidence>
<proteinExistence type="predicted"/>
<feature type="transmembrane region" description="Helical" evidence="1">
    <location>
        <begin position="74"/>
        <end position="93"/>
    </location>
</feature>
<gene>
    <name evidence="2" type="ORF">THAOC_04260</name>
</gene>
<accession>K0TJJ7</accession>
<keyword evidence="1" id="KW-0812">Transmembrane</keyword>
<name>K0TJJ7_THAOC</name>
<dbReference type="InterPro" id="IPR004693">
    <property type="entry name" value="Silicon_transpt"/>
</dbReference>
<dbReference type="GO" id="GO:0015708">
    <property type="term" value="P:silicic acid import across plasma membrane"/>
    <property type="evidence" value="ECO:0007669"/>
    <property type="project" value="InterPro"/>
</dbReference>
<protein>
    <submittedName>
        <fullName evidence="2">Uncharacterized protein</fullName>
    </submittedName>
</protein>
<dbReference type="Pfam" id="PF03842">
    <property type="entry name" value="Silic_transp"/>
    <property type="match status" value="1"/>
</dbReference>
<dbReference type="Proteomes" id="UP000266841">
    <property type="component" value="Unassembled WGS sequence"/>
</dbReference>
<keyword evidence="1" id="KW-1133">Transmembrane helix</keyword>
<evidence type="ECO:0000313" key="2">
    <source>
        <dbReference type="EMBL" id="EJK74086.1"/>
    </source>
</evidence>
<feature type="transmembrane region" description="Helical" evidence="1">
    <location>
        <begin position="105"/>
        <end position="122"/>
    </location>
</feature>
<dbReference type="eggNOG" id="ENOG502SIFY">
    <property type="taxonomic scope" value="Eukaryota"/>
</dbReference>
<dbReference type="OrthoDB" id="189428at2759"/>
<evidence type="ECO:0000256" key="1">
    <source>
        <dbReference type="SAM" id="Phobius"/>
    </source>
</evidence>
<sequence>MKAAESQQGNRPTPTPISRLDLLTIRCSNISASDDRRSTMSATEAAAATPVVEKSDNHADAHDVKLTPLLAFKYVASLGLMVFSMVLVGALIFTKNTRVAQEASPWVSLIVLILAVLWLTMIEGQQASLVGLPPVDPDLYKDSHPMTYKNAAIAFKGDNLDRYLMGRQFMVLLVV</sequence>
<keyword evidence="1" id="KW-0472">Membrane</keyword>
<dbReference type="AlphaFoldDB" id="K0TJJ7"/>
<comment type="caution">
    <text evidence="2">The sequence shown here is derived from an EMBL/GenBank/DDBJ whole genome shotgun (WGS) entry which is preliminary data.</text>
</comment>
<dbReference type="EMBL" id="AGNL01003974">
    <property type="protein sequence ID" value="EJK74086.1"/>
    <property type="molecule type" value="Genomic_DNA"/>
</dbReference>